<sequence>MNGLVVLHAKIFCFNSFYWNQWFVLEALN</sequence>
<name>A0A0A9FSY1_ARUDO</name>
<protein>
    <submittedName>
        <fullName evidence="1">Uncharacterized protein</fullName>
    </submittedName>
</protein>
<organism evidence="1">
    <name type="scientific">Arundo donax</name>
    <name type="common">Giant reed</name>
    <name type="synonym">Donax arundinaceus</name>
    <dbReference type="NCBI Taxonomy" id="35708"/>
    <lineage>
        <taxon>Eukaryota</taxon>
        <taxon>Viridiplantae</taxon>
        <taxon>Streptophyta</taxon>
        <taxon>Embryophyta</taxon>
        <taxon>Tracheophyta</taxon>
        <taxon>Spermatophyta</taxon>
        <taxon>Magnoliopsida</taxon>
        <taxon>Liliopsida</taxon>
        <taxon>Poales</taxon>
        <taxon>Poaceae</taxon>
        <taxon>PACMAD clade</taxon>
        <taxon>Arundinoideae</taxon>
        <taxon>Arundineae</taxon>
        <taxon>Arundo</taxon>
    </lineage>
</organism>
<evidence type="ECO:0000313" key="1">
    <source>
        <dbReference type="EMBL" id="JAE14339.1"/>
    </source>
</evidence>
<dbReference type="EMBL" id="GBRH01183557">
    <property type="protein sequence ID" value="JAE14339.1"/>
    <property type="molecule type" value="Transcribed_RNA"/>
</dbReference>
<reference evidence="1" key="1">
    <citation type="submission" date="2014-09" db="EMBL/GenBank/DDBJ databases">
        <authorList>
            <person name="Magalhaes I.L.F."/>
            <person name="Oliveira U."/>
            <person name="Santos F.R."/>
            <person name="Vidigal T.H.D.A."/>
            <person name="Brescovit A.D."/>
            <person name="Santos A.J."/>
        </authorList>
    </citation>
    <scope>NUCLEOTIDE SEQUENCE</scope>
    <source>
        <tissue evidence="1">Shoot tissue taken approximately 20 cm above the soil surface</tissue>
    </source>
</reference>
<dbReference type="AlphaFoldDB" id="A0A0A9FSY1"/>
<reference evidence="1" key="2">
    <citation type="journal article" date="2015" name="Data Brief">
        <title>Shoot transcriptome of the giant reed, Arundo donax.</title>
        <authorList>
            <person name="Barrero R.A."/>
            <person name="Guerrero F.D."/>
            <person name="Moolhuijzen P."/>
            <person name="Goolsby J.A."/>
            <person name="Tidwell J."/>
            <person name="Bellgard S.E."/>
            <person name="Bellgard M.I."/>
        </authorList>
    </citation>
    <scope>NUCLEOTIDE SEQUENCE</scope>
    <source>
        <tissue evidence="1">Shoot tissue taken approximately 20 cm above the soil surface</tissue>
    </source>
</reference>
<proteinExistence type="predicted"/>
<accession>A0A0A9FSY1</accession>